<evidence type="ECO:0000256" key="5">
    <source>
        <dbReference type="ARBA" id="ARBA00022777"/>
    </source>
</evidence>
<protein>
    <recommendedName>
        <fullName evidence="1">non-specific serine/threonine protein kinase</fullName>
        <ecNumber evidence="1">2.7.11.1</ecNumber>
    </recommendedName>
</protein>
<feature type="compositionally biased region" description="Polar residues" evidence="9">
    <location>
        <begin position="126"/>
        <end position="137"/>
    </location>
</feature>
<evidence type="ECO:0000256" key="1">
    <source>
        <dbReference type="ARBA" id="ARBA00012513"/>
    </source>
</evidence>
<dbReference type="EMBL" id="BTRK01000003">
    <property type="protein sequence ID" value="GMR44210.1"/>
    <property type="molecule type" value="Genomic_DNA"/>
</dbReference>
<evidence type="ECO:0000256" key="6">
    <source>
        <dbReference type="ARBA" id="ARBA00022840"/>
    </source>
</evidence>
<dbReference type="GO" id="GO:0005737">
    <property type="term" value="C:cytoplasm"/>
    <property type="evidence" value="ECO:0007669"/>
    <property type="project" value="TreeGrafter"/>
</dbReference>
<evidence type="ECO:0000256" key="2">
    <source>
        <dbReference type="ARBA" id="ARBA00022527"/>
    </source>
</evidence>
<keyword evidence="4" id="KW-0547">Nucleotide-binding</keyword>
<comment type="catalytic activity">
    <reaction evidence="8">
        <text>L-seryl-[protein] + ATP = O-phospho-L-seryl-[protein] + ADP + H(+)</text>
        <dbReference type="Rhea" id="RHEA:17989"/>
        <dbReference type="Rhea" id="RHEA-COMP:9863"/>
        <dbReference type="Rhea" id="RHEA-COMP:11604"/>
        <dbReference type="ChEBI" id="CHEBI:15378"/>
        <dbReference type="ChEBI" id="CHEBI:29999"/>
        <dbReference type="ChEBI" id="CHEBI:30616"/>
        <dbReference type="ChEBI" id="CHEBI:83421"/>
        <dbReference type="ChEBI" id="CHEBI:456216"/>
        <dbReference type="EC" id="2.7.11.1"/>
    </reaction>
</comment>
<evidence type="ECO:0000313" key="11">
    <source>
        <dbReference type="Proteomes" id="UP001328107"/>
    </source>
</evidence>
<dbReference type="PANTHER" id="PTHR47167:SF4">
    <property type="entry name" value="SERINE_THREONINE-PROTEIN KINASE TAO"/>
    <property type="match status" value="1"/>
</dbReference>
<evidence type="ECO:0000256" key="3">
    <source>
        <dbReference type="ARBA" id="ARBA00022679"/>
    </source>
</evidence>
<dbReference type="EC" id="2.7.11.1" evidence="1"/>
<dbReference type="GO" id="GO:0005524">
    <property type="term" value="F:ATP binding"/>
    <property type="evidence" value="ECO:0007669"/>
    <property type="project" value="UniProtKB-KW"/>
</dbReference>
<proteinExistence type="predicted"/>
<evidence type="ECO:0000256" key="8">
    <source>
        <dbReference type="ARBA" id="ARBA00048679"/>
    </source>
</evidence>
<dbReference type="AlphaFoldDB" id="A0AAN5CFG6"/>
<evidence type="ECO:0000256" key="9">
    <source>
        <dbReference type="SAM" id="MobiDB-lite"/>
    </source>
</evidence>
<evidence type="ECO:0000256" key="4">
    <source>
        <dbReference type="ARBA" id="ARBA00022741"/>
    </source>
</evidence>
<feature type="non-terminal residue" evidence="10">
    <location>
        <position position="197"/>
    </location>
</feature>
<reference evidence="11" key="1">
    <citation type="submission" date="2022-10" db="EMBL/GenBank/DDBJ databases">
        <title>Genome assembly of Pristionchus species.</title>
        <authorList>
            <person name="Yoshida K."/>
            <person name="Sommer R.J."/>
        </authorList>
    </citation>
    <scope>NUCLEOTIDE SEQUENCE [LARGE SCALE GENOMIC DNA]</scope>
    <source>
        <strain evidence="11">RS5460</strain>
    </source>
</reference>
<dbReference type="Proteomes" id="UP001328107">
    <property type="component" value="Unassembled WGS sequence"/>
</dbReference>
<accession>A0AAN5CFG6</accession>
<feature type="compositionally biased region" description="Basic and acidic residues" evidence="9">
    <location>
        <begin position="78"/>
        <end position="100"/>
    </location>
</feature>
<evidence type="ECO:0000313" key="10">
    <source>
        <dbReference type="EMBL" id="GMR44210.1"/>
    </source>
</evidence>
<dbReference type="PANTHER" id="PTHR47167">
    <property type="entry name" value="SERINE/THREONINE-PROTEIN KINASE TAO1-LIKE PROTEIN"/>
    <property type="match status" value="1"/>
</dbReference>
<dbReference type="GO" id="GO:0004674">
    <property type="term" value="F:protein serine/threonine kinase activity"/>
    <property type="evidence" value="ECO:0007669"/>
    <property type="project" value="UniProtKB-KW"/>
</dbReference>
<gene>
    <name evidence="10" type="ORF">PMAYCL1PPCAC_14405</name>
</gene>
<keyword evidence="6" id="KW-0067">ATP-binding</keyword>
<keyword evidence="3" id="KW-0808">Transferase</keyword>
<keyword evidence="11" id="KW-1185">Reference proteome</keyword>
<name>A0AAN5CFG6_9BILA</name>
<feature type="compositionally biased region" description="Polar residues" evidence="9">
    <location>
        <begin position="22"/>
        <end position="46"/>
    </location>
</feature>
<organism evidence="10 11">
    <name type="scientific">Pristionchus mayeri</name>
    <dbReference type="NCBI Taxonomy" id="1317129"/>
    <lineage>
        <taxon>Eukaryota</taxon>
        <taxon>Metazoa</taxon>
        <taxon>Ecdysozoa</taxon>
        <taxon>Nematoda</taxon>
        <taxon>Chromadorea</taxon>
        <taxon>Rhabditida</taxon>
        <taxon>Rhabditina</taxon>
        <taxon>Diplogasteromorpha</taxon>
        <taxon>Diplogasteroidea</taxon>
        <taxon>Neodiplogasteridae</taxon>
        <taxon>Pristionchus</taxon>
    </lineage>
</organism>
<sequence length="197" mass="21948">SSQGVGSERGDDETRTAEGIESPSSSAVSITSLHSLQSTSGYSGSNVRRGGEGVFNGVCIVRKSNATAVFVRDDVEEGEKNERGEIKDQQREGTPRREKQPPPMSDMDLSMRNAREDVNTLRRSKFSTLRTTKQITSEQEEAKRENNVFEQMNGYQRKRQGNTKESQQLEEKGRFEAEALRARLEKEMDVSLGAAQA</sequence>
<feature type="region of interest" description="Disordered" evidence="9">
    <location>
        <begin position="69"/>
        <end position="174"/>
    </location>
</feature>
<keyword evidence="2" id="KW-0723">Serine/threonine-protein kinase</keyword>
<feature type="region of interest" description="Disordered" evidence="9">
    <location>
        <begin position="1"/>
        <end position="50"/>
    </location>
</feature>
<comment type="catalytic activity">
    <reaction evidence="7">
        <text>L-threonyl-[protein] + ATP = O-phospho-L-threonyl-[protein] + ADP + H(+)</text>
        <dbReference type="Rhea" id="RHEA:46608"/>
        <dbReference type="Rhea" id="RHEA-COMP:11060"/>
        <dbReference type="Rhea" id="RHEA-COMP:11605"/>
        <dbReference type="ChEBI" id="CHEBI:15378"/>
        <dbReference type="ChEBI" id="CHEBI:30013"/>
        <dbReference type="ChEBI" id="CHEBI:30616"/>
        <dbReference type="ChEBI" id="CHEBI:61977"/>
        <dbReference type="ChEBI" id="CHEBI:456216"/>
        <dbReference type="EC" id="2.7.11.1"/>
    </reaction>
</comment>
<feature type="non-terminal residue" evidence="10">
    <location>
        <position position="1"/>
    </location>
</feature>
<keyword evidence="5" id="KW-0418">Kinase</keyword>
<dbReference type="InterPro" id="IPR051234">
    <property type="entry name" value="TAO_STE20_kinase"/>
</dbReference>
<comment type="caution">
    <text evidence="10">The sequence shown here is derived from an EMBL/GenBank/DDBJ whole genome shotgun (WGS) entry which is preliminary data.</text>
</comment>
<feature type="compositionally biased region" description="Basic and acidic residues" evidence="9">
    <location>
        <begin position="8"/>
        <end position="18"/>
    </location>
</feature>
<evidence type="ECO:0000256" key="7">
    <source>
        <dbReference type="ARBA" id="ARBA00047899"/>
    </source>
</evidence>